<dbReference type="PANTHER" id="PTHR45908:SF5">
    <property type="entry name" value="FUNGAL LIPASE-LIKE DOMAIN-CONTAINING PROTEIN"/>
    <property type="match status" value="1"/>
</dbReference>
<accession>A0A9D4R4S3</accession>
<evidence type="ECO:0000256" key="1">
    <source>
        <dbReference type="SAM" id="SignalP"/>
    </source>
</evidence>
<comment type="caution">
    <text evidence="2">The sequence shown here is derived from an EMBL/GenBank/DDBJ whole genome shotgun (WGS) entry which is preliminary data.</text>
</comment>
<dbReference type="AlphaFoldDB" id="A0A9D4R4S3"/>
<reference evidence="2" key="1">
    <citation type="journal article" date="2019" name="bioRxiv">
        <title>The Genome of the Zebra Mussel, Dreissena polymorpha: A Resource for Invasive Species Research.</title>
        <authorList>
            <person name="McCartney M.A."/>
            <person name="Auch B."/>
            <person name="Kono T."/>
            <person name="Mallez S."/>
            <person name="Zhang Y."/>
            <person name="Obille A."/>
            <person name="Becker A."/>
            <person name="Abrahante J.E."/>
            <person name="Garbe J."/>
            <person name="Badalamenti J.P."/>
            <person name="Herman A."/>
            <person name="Mangelson H."/>
            <person name="Liachko I."/>
            <person name="Sullivan S."/>
            <person name="Sone E.D."/>
            <person name="Koren S."/>
            <person name="Silverstein K.A.T."/>
            <person name="Beckman K.B."/>
            <person name="Gohl D.M."/>
        </authorList>
    </citation>
    <scope>NUCLEOTIDE SEQUENCE</scope>
    <source>
        <strain evidence="2">Duluth1</strain>
        <tissue evidence="2">Whole animal</tissue>
    </source>
</reference>
<proteinExistence type="predicted"/>
<organism evidence="2 3">
    <name type="scientific">Dreissena polymorpha</name>
    <name type="common">Zebra mussel</name>
    <name type="synonym">Mytilus polymorpha</name>
    <dbReference type="NCBI Taxonomy" id="45954"/>
    <lineage>
        <taxon>Eukaryota</taxon>
        <taxon>Metazoa</taxon>
        <taxon>Spiralia</taxon>
        <taxon>Lophotrochozoa</taxon>
        <taxon>Mollusca</taxon>
        <taxon>Bivalvia</taxon>
        <taxon>Autobranchia</taxon>
        <taxon>Heteroconchia</taxon>
        <taxon>Euheterodonta</taxon>
        <taxon>Imparidentia</taxon>
        <taxon>Neoheterodontei</taxon>
        <taxon>Myida</taxon>
        <taxon>Dreissenoidea</taxon>
        <taxon>Dreissenidae</taxon>
        <taxon>Dreissena</taxon>
    </lineage>
</organism>
<sequence length="234" mass="26670">MGYVLVFLAVLSWKAIGVSTDTCASQMSCKSCTKKNTYIPFLDVKCRWCPLDRKCHTFGSEEISFIGEDNNPCLTDMNVKESSLCDSNIKNQIYNESKALMFAKLSAVAYAEPEYLSKCINHILPNDNFEIVEAIGRKCERWFDYKECFAYTAISNKTKTILVGYRGTAGGFKQLADEGEVEQIMLSNWSDPIATIAYRIWRGQVNTYFGFAFQRLYDPCIRQSVKKLATQYKN</sequence>
<name>A0A9D4R4S3_DREPO</name>
<dbReference type="SUPFAM" id="SSF53474">
    <property type="entry name" value="alpha/beta-Hydrolases"/>
    <property type="match status" value="1"/>
</dbReference>
<protein>
    <submittedName>
        <fullName evidence="2">Uncharacterized protein</fullName>
    </submittedName>
</protein>
<dbReference type="InterPro" id="IPR029058">
    <property type="entry name" value="AB_hydrolase_fold"/>
</dbReference>
<feature type="chain" id="PRO_5038406849" evidence="1">
    <location>
        <begin position="21"/>
        <end position="234"/>
    </location>
</feature>
<reference evidence="2" key="2">
    <citation type="submission" date="2020-11" db="EMBL/GenBank/DDBJ databases">
        <authorList>
            <person name="McCartney M.A."/>
            <person name="Auch B."/>
            <person name="Kono T."/>
            <person name="Mallez S."/>
            <person name="Becker A."/>
            <person name="Gohl D.M."/>
            <person name="Silverstein K.A.T."/>
            <person name="Koren S."/>
            <person name="Bechman K.B."/>
            <person name="Herman A."/>
            <person name="Abrahante J.E."/>
            <person name="Garbe J."/>
        </authorList>
    </citation>
    <scope>NUCLEOTIDE SEQUENCE</scope>
    <source>
        <strain evidence="2">Duluth1</strain>
        <tissue evidence="2">Whole animal</tissue>
    </source>
</reference>
<dbReference type="EMBL" id="JAIWYP010000003">
    <property type="protein sequence ID" value="KAH3853200.1"/>
    <property type="molecule type" value="Genomic_DNA"/>
</dbReference>
<evidence type="ECO:0000313" key="2">
    <source>
        <dbReference type="EMBL" id="KAH3853200.1"/>
    </source>
</evidence>
<feature type="signal peptide" evidence="1">
    <location>
        <begin position="1"/>
        <end position="20"/>
    </location>
</feature>
<keyword evidence="3" id="KW-1185">Reference proteome</keyword>
<gene>
    <name evidence="2" type="ORF">DPMN_095722</name>
</gene>
<dbReference type="Proteomes" id="UP000828390">
    <property type="component" value="Unassembled WGS sequence"/>
</dbReference>
<keyword evidence="1" id="KW-0732">Signal</keyword>
<dbReference type="Gene3D" id="3.40.50.1820">
    <property type="entry name" value="alpha/beta hydrolase"/>
    <property type="match status" value="1"/>
</dbReference>
<dbReference type="PANTHER" id="PTHR45908">
    <property type="entry name" value="PROTEIN CBG11750-RELATED"/>
    <property type="match status" value="1"/>
</dbReference>
<evidence type="ECO:0000313" key="3">
    <source>
        <dbReference type="Proteomes" id="UP000828390"/>
    </source>
</evidence>